<dbReference type="RefSeq" id="WP_069836644.1">
    <property type="nucleotide sequence ID" value="NZ_MDGQ01000005.1"/>
</dbReference>
<dbReference type="InterPro" id="IPR006121">
    <property type="entry name" value="HMA_dom"/>
</dbReference>
<dbReference type="InterPro" id="IPR036163">
    <property type="entry name" value="HMA_dom_sf"/>
</dbReference>
<dbReference type="STRING" id="1563681.BFP71_17140"/>
<accession>A0A1E5T192</accession>
<evidence type="ECO:0000313" key="2">
    <source>
        <dbReference type="EMBL" id="OEK05140.1"/>
    </source>
</evidence>
<organism evidence="2 3">
    <name type="scientific">Roseivirga misakiensis</name>
    <dbReference type="NCBI Taxonomy" id="1563681"/>
    <lineage>
        <taxon>Bacteria</taxon>
        <taxon>Pseudomonadati</taxon>
        <taxon>Bacteroidota</taxon>
        <taxon>Cytophagia</taxon>
        <taxon>Cytophagales</taxon>
        <taxon>Roseivirgaceae</taxon>
        <taxon>Roseivirga</taxon>
    </lineage>
</organism>
<keyword evidence="3" id="KW-1185">Reference proteome</keyword>
<dbReference type="SUPFAM" id="SSF55008">
    <property type="entry name" value="HMA, heavy metal-associated domain"/>
    <property type="match status" value="1"/>
</dbReference>
<protein>
    <recommendedName>
        <fullName evidence="1">HMA domain-containing protein</fullName>
    </recommendedName>
</protein>
<dbReference type="OrthoDB" id="677920at2"/>
<comment type="caution">
    <text evidence="2">The sequence shown here is derived from an EMBL/GenBank/DDBJ whole genome shotgun (WGS) entry which is preliminary data.</text>
</comment>
<reference evidence="2 3" key="1">
    <citation type="submission" date="2016-08" db="EMBL/GenBank/DDBJ databases">
        <title>Draft genome of Fabibacter sp. strain SK-8.</title>
        <authorList>
            <person name="Wong S.-K."/>
            <person name="Hamasaki K."/>
            <person name="Yoshizawa S."/>
        </authorList>
    </citation>
    <scope>NUCLEOTIDE SEQUENCE [LARGE SCALE GENOMIC DNA]</scope>
    <source>
        <strain evidence="2 3">SK-8</strain>
    </source>
</reference>
<proteinExistence type="predicted"/>
<dbReference type="GO" id="GO:0046872">
    <property type="term" value="F:metal ion binding"/>
    <property type="evidence" value="ECO:0007669"/>
    <property type="project" value="InterPro"/>
</dbReference>
<dbReference type="PROSITE" id="PS50846">
    <property type="entry name" value="HMA_2"/>
    <property type="match status" value="1"/>
</dbReference>
<feature type="domain" description="HMA" evidence="1">
    <location>
        <begin position="1"/>
        <end position="67"/>
    </location>
</feature>
<dbReference type="Proteomes" id="UP000095552">
    <property type="component" value="Unassembled WGS sequence"/>
</dbReference>
<gene>
    <name evidence="2" type="ORF">BFP71_17140</name>
</gene>
<dbReference type="EMBL" id="MDGQ01000005">
    <property type="protein sequence ID" value="OEK05140.1"/>
    <property type="molecule type" value="Genomic_DNA"/>
</dbReference>
<name>A0A1E5T192_9BACT</name>
<sequence length="75" mass="8254">MKKATFKTNINCGGCISTVTPFLDDAKSVKTWSVDTDSKHKILTVEGAELDKNEVISLVQSAGFEIKERKGLFSF</sequence>
<dbReference type="AlphaFoldDB" id="A0A1E5T192"/>
<evidence type="ECO:0000313" key="3">
    <source>
        <dbReference type="Proteomes" id="UP000095552"/>
    </source>
</evidence>
<dbReference type="Gene3D" id="3.30.70.100">
    <property type="match status" value="1"/>
</dbReference>
<evidence type="ECO:0000259" key="1">
    <source>
        <dbReference type="PROSITE" id="PS50846"/>
    </source>
</evidence>